<reference evidence="1 2" key="1">
    <citation type="submission" date="2024-07" db="EMBL/GenBank/DDBJ databases">
        <title>Uliginosibacterium flavum JJ3220;KACC:17644.</title>
        <authorList>
            <person name="Kim M.K."/>
        </authorList>
    </citation>
    <scope>NUCLEOTIDE SEQUENCE [LARGE SCALE GENOMIC DNA]</scope>
    <source>
        <strain evidence="1 2">KACC:17644</strain>
    </source>
</reference>
<dbReference type="RefSeq" id="WP_354602127.1">
    <property type="nucleotide sequence ID" value="NZ_JBEWZI010000020.1"/>
</dbReference>
<dbReference type="InterPro" id="IPR049708">
    <property type="entry name" value="PP0621-like"/>
</dbReference>
<dbReference type="Proteomes" id="UP001549691">
    <property type="component" value="Unassembled WGS sequence"/>
</dbReference>
<proteinExistence type="predicted"/>
<dbReference type="NCBIfam" id="NF041023">
    <property type="entry name" value="PP0621_fam"/>
    <property type="match status" value="1"/>
</dbReference>
<evidence type="ECO:0000313" key="2">
    <source>
        <dbReference type="Proteomes" id="UP001549691"/>
    </source>
</evidence>
<comment type="caution">
    <text evidence="1">The sequence shown here is derived from an EMBL/GenBank/DDBJ whole genome shotgun (WGS) entry which is preliminary data.</text>
</comment>
<organism evidence="1 2">
    <name type="scientific">Uliginosibacterium flavum</name>
    <dbReference type="NCBI Taxonomy" id="1396831"/>
    <lineage>
        <taxon>Bacteria</taxon>
        <taxon>Pseudomonadati</taxon>
        <taxon>Pseudomonadota</taxon>
        <taxon>Betaproteobacteria</taxon>
        <taxon>Rhodocyclales</taxon>
        <taxon>Zoogloeaceae</taxon>
        <taxon>Uliginosibacterium</taxon>
    </lineage>
</organism>
<accession>A0ABV2TP08</accession>
<evidence type="ECO:0000313" key="1">
    <source>
        <dbReference type="EMBL" id="MET7015668.1"/>
    </source>
</evidence>
<keyword evidence="2" id="KW-1185">Reference proteome</keyword>
<dbReference type="EMBL" id="JBEWZI010000020">
    <property type="protein sequence ID" value="MET7015668.1"/>
    <property type="molecule type" value="Genomic_DNA"/>
</dbReference>
<gene>
    <name evidence="1" type="ORF">ABXR19_15870</name>
</gene>
<sequence>MQKLFLFLFALLAIWYVRRLVQRGDADDSSSAPPVETRRDALRSETVRECAQCGVLVPESEGVVVGDGFYCSAEHARLAERGR</sequence>
<name>A0ABV2TP08_9RHOO</name>
<protein>
    <submittedName>
        <fullName evidence="1">PP0621 family protein</fullName>
    </submittedName>
</protein>